<proteinExistence type="predicted"/>
<dbReference type="EMBL" id="PGCI01000227">
    <property type="protein sequence ID" value="PLW33133.1"/>
    <property type="molecule type" value="Genomic_DNA"/>
</dbReference>
<evidence type="ECO:0000313" key="2">
    <source>
        <dbReference type="Proteomes" id="UP000235392"/>
    </source>
</evidence>
<dbReference type="Proteomes" id="UP000235392">
    <property type="component" value="Unassembled WGS sequence"/>
</dbReference>
<organism evidence="1 2">
    <name type="scientific">Puccinia coronata f. sp. avenae</name>
    <dbReference type="NCBI Taxonomy" id="200324"/>
    <lineage>
        <taxon>Eukaryota</taxon>
        <taxon>Fungi</taxon>
        <taxon>Dikarya</taxon>
        <taxon>Basidiomycota</taxon>
        <taxon>Pucciniomycotina</taxon>
        <taxon>Pucciniomycetes</taxon>
        <taxon>Pucciniales</taxon>
        <taxon>Pucciniaceae</taxon>
        <taxon>Puccinia</taxon>
    </lineage>
</organism>
<accession>A0A2N5U5U8</accession>
<reference evidence="1 2" key="1">
    <citation type="submission" date="2017-11" db="EMBL/GenBank/DDBJ databases">
        <title>De novo assembly and phasing of dikaryotic genomes from two isolates of Puccinia coronata f. sp. avenae, the causal agent of oat crown rust.</title>
        <authorList>
            <person name="Miller M.E."/>
            <person name="Zhang Y."/>
            <person name="Omidvar V."/>
            <person name="Sperschneider J."/>
            <person name="Schwessinger B."/>
            <person name="Raley C."/>
            <person name="Palmer J.M."/>
            <person name="Garnica D."/>
            <person name="Upadhyaya N."/>
            <person name="Rathjen J."/>
            <person name="Taylor J.M."/>
            <person name="Park R.F."/>
            <person name="Dodds P.N."/>
            <person name="Hirsch C.D."/>
            <person name="Kianian S.F."/>
            <person name="Figueroa M."/>
        </authorList>
    </citation>
    <scope>NUCLEOTIDE SEQUENCE [LARGE SCALE GENOMIC DNA]</scope>
    <source>
        <strain evidence="1">12SD80</strain>
    </source>
</reference>
<protein>
    <submittedName>
        <fullName evidence="1">Uncharacterized protein</fullName>
    </submittedName>
</protein>
<sequence length="396" mass="43555">MLELADQIVDELNVMATDGFAAYDLRLDQEVLAMSVVLCFQGDSPMQAEVTNIPMPNVSLNPCRMCTLHTTKLQLKKGQQYIQDFLHINSSGEHSPVFPRTWIGIQSQTEELWQISKRGVKARFDKASKEYGVRDAINREFAAAMMANKDQELIAQAKGLDECQSLRLFNTFLRLAGFDGTKDAPVKVLHSFLLGVVKYHTRDFMNSLKPAQMALLEASWHNFNTQALNITSIHTSGINRSNTAVQAVLEQPCLTGGRTGTVQPKHLPAGRTGLSDQFLGPVAQDQPGPVGQICPTSWLSLRSDSVCPTTGQTRLFDHRSSSRVRPVNAGSASNTTFEFTSSCLSGRISRSSSRLHHLSSFNSWMTPNAASGLQCVNSGISYLRLTSATWKSTSVN</sequence>
<dbReference type="AlphaFoldDB" id="A0A2N5U5U8"/>
<dbReference type="PANTHER" id="PTHR31912">
    <property type="entry name" value="IP13529P"/>
    <property type="match status" value="1"/>
</dbReference>
<gene>
    <name evidence="1" type="ORF">PCASD_17563</name>
</gene>
<dbReference type="PANTHER" id="PTHR31912:SF34">
    <property type="entry name" value="NOTOCHORD-RELATED PROTEIN"/>
    <property type="match status" value="1"/>
</dbReference>
<comment type="caution">
    <text evidence="1">The sequence shown here is derived from an EMBL/GenBank/DDBJ whole genome shotgun (WGS) entry which is preliminary data.</text>
</comment>
<name>A0A2N5U5U8_9BASI</name>
<evidence type="ECO:0000313" key="1">
    <source>
        <dbReference type="EMBL" id="PLW33133.1"/>
    </source>
</evidence>